<dbReference type="Proteomes" id="UP000824633">
    <property type="component" value="Chromosome"/>
</dbReference>
<accession>A0ABN6J345</accession>
<dbReference type="RefSeq" id="WP_224034988.1">
    <property type="nucleotide sequence ID" value="NZ_AP024849.1"/>
</dbReference>
<feature type="region of interest" description="Disordered" evidence="1">
    <location>
        <begin position="85"/>
        <end position="104"/>
    </location>
</feature>
<dbReference type="Pfam" id="PF13031">
    <property type="entry name" value="DUF3892"/>
    <property type="match status" value="1"/>
</dbReference>
<protein>
    <recommendedName>
        <fullName evidence="4">DUF3892 domain-containing protein</fullName>
    </recommendedName>
</protein>
<name>A0ABN6J345_9CLOT</name>
<evidence type="ECO:0000313" key="2">
    <source>
        <dbReference type="EMBL" id="BCZ48750.1"/>
    </source>
</evidence>
<evidence type="ECO:0000313" key="3">
    <source>
        <dbReference type="Proteomes" id="UP000824633"/>
    </source>
</evidence>
<reference evidence="3" key="1">
    <citation type="submission" date="2021-07" db="EMBL/GenBank/DDBJ databases">
        <title>Complete genome sequencing of a Clostridium isolate.</title>
        <authorList>
            <person name="Ueki A."/>
            <person name="Tonouchi A."/>
        </authorList>
    </citation>
    <scope>NUCLEOTIDE SEQUENCE [LARGE SCALE GENOMIC DNA]</scope>
    <source>
        <strain evidence="3">C5S11</strain>
    </source>
</reference>
<sequence>MQNESIIPSTVLPFNLNSEDLVSKSQSDTDKNSITAIMKHSGEITGYELSNGEQITKERGVELAKAGSISGVSVATSRKGEEYLRSLRDDDESNNLSSLPIIKE</sequence>
<proteinExistence type="predicted"/>
<organism evidence="2 3">
    <name type="scientific">Clostridium gelidum</name>
    <dbReference type="NCBI Taxonomy" id="704125"/>
    <lineage>
        <taxon>Bacteria</taxon>
        <taxon>Bacillati</taxon>
        <taxon>Bacillota</taxon>
        <taxon>Clostridia</taxon>
        <taxon>Eubacteriales</taxon>
        <taxon>Clostridiaceae</taxon>
        <taxon>Clostridium</taxon>
    </lineage>
</organism>
<dbReference type="EMBL" id="AP024849">
    <property type="protein sequence ID" value="BCZ48750.1"/>
    <property type="molecule type" value="Genomic_DNA"/>
</dbReference>
<evidence type="ECO:0000256" key="1">
    <source>
        <dbReference type="SAM" id="MobiDB-lite"/>
    </source>
</evidence>
<keyword evidence="3" id="KW-1185">Reference proteome</keyword>
<gene>
    <name evidence="2" type="ORF">psyc5s11_48170</name>
</gene>
<evidence type="ECO:0008006" key="4">
    <source>
        <dbReference type="Google" id="ProtNLM"/>
    </source>
</evidence>
<dbReference type="InterPro" id="IPR024997">
    <property type="entry name" value="DUF3892"/>
</dbReference>